<dbReference type="AlphaFoldDB" id="A0AAV8TJN3"/>
<dbReference type="SUPFAM" id="SSF50965">
    <property type="entry name" value="Galactose oxidase, central domain"/>
    <property type="match status" value="1"/>
</dbReference>
<dbReference type="InterPro" id="IPR036047">
    <property type="entry name" value="F-box-like_dom_sf"/>
</dbReference>
<dbReference type="Gene3D" id="1.20.1280.50">
    <property type="match status" value="1"/>
</dbReference>
<sequence length="370" mass="42140">MPNKSPQARSRSPDANPPRELVVDILSRLPVKSLCKFRCVSKSWLSMISSTHFAKIHLGFARRNKAVECSRQRLIMSCQNLYSAEYGSIGSCRDDIREIQAVKLDYAWKSYWIDVVGSCNGLLCIAPNENTLFLFNPSTRESKRIEKALMFELGVDAHLCCHGFGYDSTGDDYKVVRIGSGSVVSVYSLRTDSWRRIGNFPYNNSSVYESGLLLNGSVHWAVYSKEGEKPKNLVVAFDLEKEVFRDILAPDTVDPSSRIAIGVFGEKLCVLHSRYDIHNKFWIMKEYGVVESWTKIAISLPYFCMKPLCLTQRREALILMDGRLLLYDFGIDEYKFLELHGVPAGVAYETDIYVESLISPNHYFQTERKT</sequence>
<proteinExistence type="predicted"/>
<keyword evidence="3" id="KW-1185">Reference proteome</keyword>
<dbReference type="InterPro" id="IPR001810">
    <property type="entry name" value="F-box_dom"/>
</dbReference>
<dbReference type="PANTHER" id="PTHR31672">
    <property type="entry name" value="BNACNNG10540D PROTEIN"/>
    <property type="match status" value="1"/>
</dbReference>
<protein>
    <recommendedName>
        <fullName evidence="1">F-box domain-containing protein</fullName>
    </recommendedName>
</protein>
<dbReference type="SMART" id="SM00256">
    <property type="entry name" value="FBOX"/>
    <property type="match status" value="1"/>
</dbReference>
<gene>
    <name evidence="2" type="ORF">K2173_022549</name>
</gene>
<reference evidence="2 3" key="1">
    <citation type="submission" date="2021-09" db="EMBL/GenBank/DDBJ databases">
        <title>Genomic insights and catalytic innovation underlie evolution of tropane alkaloids biosynthesis.</title>
        <authorList>
            <person name="Wang Y.-J."/>
            <person name="Tian T."/>
            <person name="Huang J.-P."/>
            <person name="Huang S.-X."/>
        </authorList>
    </citation>
    <scope>NUCLEOTIDE SEQUENCE [LARGE SCALE GENOMIC DNA]</scope>
    <source>
        <strain evidence="2">KIB-2018</strain>
        <tissue evidence="2">Leaf</tissue>
    </source>
</reference>
<dbReference type="EMBL" id="JAIWQS010000005">
    <property type="protein sequence ID" value="KAJ8766490.1"/>
    <property type="molecule type" value="Genomic_DNA"/>
</dbReference>
<dbReference type="Pfam" id="PF07734">
    <property type="entry name" value="FBA_1"/>
    <property type="match status" value="1"/>
</dbReference>
<comment type="caution">
    <text evidence="2">The sequence shown here is derived from an EMBL/GenBank/DDBJ whole genome shotgun (WGS) entry which is preliminary data.</text>
</comment>
<feature type="domain" description="F-box" evidence="1">
    <location>
        <begin position="17"/>
        <end position="57"/>
    </location>
</feature>
<dbReference type="InterPro" id="IPR006527">
    <property type="entry name" value="F-box-assoc_dom_typ1"/>
</dbReference>
<dbReference type="Proteomes" id="UP001159364">
    <property type="component" value="Linkage Group LG05"/>
</dbReference>
<dbReference type="Pfam" id="PF00646">
    <property type="entry name" value="F-box"/>
    <property type="match status" value="1"/>
</dbReference>
<evidence type="ECO:0000259" key="1">
    <source>
        <dbReference type="SMART" id="SM00256"/>
    </source>
</evidence>
<dbReference type="SUPFAM" id="SSF81383">
    <property type="entry name" value="F-box domain"/>
    <property type="match status" value="1"/>
</dbReference>
<dbReference type="InterPro" id="IPR050796">
    <property type="entry name" value="SCF_F-box_component"/>
</dbReference>
<name>A0AAV8TJN3_9ROSI</name>
<dbReference type="PANTHER" id="PTHR31672:SF13">
    <property type="entry name" value="F-BOX PROTEIN CPR30-LIKE"/>
    <property type="match status" value="1"/>
</dbReference>
<dbReference type="CDD" id="cd22157">
    <property type="entry name" value="F-box_AtFBW1-like"/>
    <property type="match status" value="1"/>
</dbReference>
<evidence type="ECO:0000313" key="2">
    <source>
        <dbReference type="EMBL" id="KAJ8766490.1"/>
    </source>
</evidence>
<dbReference type="NCBIfam" id="TIGR01640">
    <property type="entry name" value="F_box_assoc_1"/>
    <property type="match status" value="1"/>
</dbReference>
<accession>A0AAV8TJN3</accession>
<dbReference type="InterPro" id="IPR017451">
    <property type="entry name" value="F-box-assoc_interact_dom"/>
</dbReference>
<organism evidence="2 3">
    <name type="scientific">Erythroxylum novogranatense</name>
    <dbReference type="NCBI Taxonomy" id="1862640"/>
    <lineage>
        <taxon>Eukaryota</taxon>
        <taxon>Viridiplantae</taxon>
        <taxon>Streptophyta</taxon>
        <taxon>Embryophyta</taxon>
        <taxon>Tracheophyta</taxon>
        <taxon>Spermatophyta</taxon>
        <taxon>Magnoliopsida</taxon>
        <taxon>eudicotyledons</taxon>
        <taxon>Gunneridae</taxon>
        <taxon>Pentapetalae</taxon>
        <taxon>rosids</taxon>
        <taxon>fabids</taxon>
        <taxon>Malpighiales</taxon>
        <taxon>Erythroxylaceae</taxon>
        <taxon>Erythroxylum</taxon>
    </lineage>
</organism>
<evidence type="ECO:0000313" key="3">
    <source>
        <dbReference type="Proteomes" id="UP001159364"/>
    </source>
</evidence>
<dbReference type="InterPro" id="IPR011043">
    <property type="entry name" value="Gal_Oxase/kelch_b-propeller"/>
</dbReference>